<keyword evidence="1" id="KW-0233">DNA recombination</keyword>
<dbReference type="InterPro" id="IPR036397">
    <property type="entry name" value="RNaseH_sf"/>
</dbReference>
<name>A0AAF0YNR2_9STAP</name>
<dbReference type="EMBL" id="CP136964">
    <property type="protein sequence ID" value="WOS96807.1"/>
    <property type="molecule type" value="Genomic_DNA"/>
</dbReference>
<reference evidence="6 8" key="3">
    <citation type="submission" date="2023-10" db="EMBL/GenBank/DDBJ databases">
        <authorList>
            <person name="Choi B."/>
        </authorList>
    </citation>
    <scope>NUCLEOTIDE SEQUENCE [LARGE SCALE GENOMIC DNA]</scope>
    <source>
        <strain evidence="6 8">UMB0959</strain>
    </source>
</reference>
<protein>
    <submittedName>
        <fullName evidence="6">IS30 family transposase</fullName>
    </submittedName>
</protein>
<organism evidence="6 8">
    <name type="scientific">Nosocomiicoccus massiliensis</name>
    <dbReference type="NCBI Taxonomy" id="1232430"/>
    <lineage>
        <taxon>Bacteria</taxon>
        <taxon>Bacillati</taxon>
        <taxon>Bacillota</taxon>
        <taxon>Bacilli</taxon>
        <taxon>Bacillales</taxon>
        <taxon>Staphylococcaceae</taxon>
        <taxon>Nosocomiicoccus</taxon>
    </lineage>
</organism>
<dbReference type="SUPFAM" id="SSF53098">
    <property type="entry name" value="Ribonuclease H-like"/>
    <property type="match status" value="1"/>
</dbReference>
<evidence type="ECO:0000313" key="7">
    <source>
        <dbReference type="EMBL" id="WOS96909.1"/>
    </source>
</evidence>
<dbReference type="InterPro" id="IPR051917">
    <property type="entry name" value="Transposase-Integrase"/>
</dbReference>
<evidence type="ECO:0000313" key="6">
    <source>
        <dbReference type="EMBL" id="WOS96879.1"/>
    </source>
</evidence>
<dbReference type="Gene3D" id="1.10.10.60">
    <property type="entry name" value="Homeodomain-like"/>
    <property type="match status" value="1"/>
</dbReference>
<dbReference type="EMBL" id="CP136964">
    <property type="protein sequence ID" value="WOS96909.1"/>
    <property type="molecule type" value="Genomic_DNA"/>
</dbReference>
<dbReference type="EMBL" id="CP136964">
    <property type="protein sequence ID" value="WOS96879.1"/>
    <property type="molecule type" value="Genomic_DNA"/>
</dbReference>
<dbReference type="NCBIfam" id="NF033563">
    <property type="entry name" value="transpos_IS30"/>
    <property type="match status" value="1"/>
</dbReference>
<dbReference type="InterPro" id="IPR025246">
    <property type="entry name" value="IS30-like_HTH"/>
</dbReference>
<gene>
    <name evidence="4" type="ORF">CJ229_002255</name>
    <name evidence="5" type="ORF">CJ229_003470</name>
    <name evidence="6" type="ORF">CJ229_003995</name>
    <name evidence="7" type="ORF">CJ229_004165</name>
    <name evidence="3" type="ORF">CJ229_007955</name>
</gene>
<reference evidence="8" key="1">
    <citation type="submission" date="2017-09" db="EMBL/GenBank/DDBJ databases">
        <title>Bacterial strain isolated from the female urinary microbiota.</title>
        <authorList>
            <person name="Thomas-White K."/>
            <person name="Kumar N."/>
            <person name="Forster S."/>
            <person name="Putonti C."/>
            <person name="Lawley T."/>
            <person name="Wolfe A.J."/>
        </authorList>
    </citation>
    <scope>NUCLEOTIDE SEQUENCE [LARGE SCALE GENOMIC DNA]</scope>
    <source>
        <strain evidence="8">UMB0959</strain>
    </source>
</reference>
<dbReference type="KEGG" id="nmy:CJ229_002255"/>
<dbReference type="Pfam" id="PF00665">
    <property type="entry name" value="rve"/>
    <property type="match status" value="1"/>
</dbReference>
<dbReference type="KEGG" id="nmy:CJ229_003995"/>
<evidence type="ECO:0000313" key="4">
    <source>
        <dbReference type="EMBL" id="WOS96588.1"/>
    </source>
</evidence>
<dbReference type="AlphaFoldDB" id="A0AAF0YNR2"/>
<dbReference type="Proteomes" id="UP000243626">
    <property type="component" value="Chromosome"/>
</dbReference>
<accession>A0AAF0YNR2</accession>
<dbReference type="GO" id="GO:0032196">
    <property type="term" value="P:transposition"/>
    <property type="evidence" value="ECO:0007669"/>
    <property type="project" value="TreeGrafter"/>
</dbReference>
<dbReference type="KEGG" id="nmy:CJ229_003470"/>
<dbReference type="GO" id="GO:0015074">
    <property type="term" value="P:DNA integration"/>
    <property type="evidence" value="ECO:0007669"/>
    <property type="project" value="InterPro"/>
</dbReference>
<proteinExistence type="predicted"/>
<keyword evidence="8" id="KW-1185">Reference proteome</keyword>
<sequence>MTHVDNNTESRKSKHLTYGEMKKIEAYKALDLSNRKIASLLGRSPQTINNAINTASVTQKSQQKQNGKTYTYYKKVYSAELHHDIYLRNRANCGRRPKWVETERFTEWADRKMLEDKWSPDTVVNKAMDLFDPAIIPSTSTLYNWIDSGIMRTKNIDLLEKVGRKPRSTKGRVRRNVKVLGTSIEERPKSVENRQEFGHWEIDTVIGKIDADEPVLLTLVERKTRFEKIFKIAGQRADAVDQTLQSFIQSLKGLDSQIFKTVTSDNGSEFANLSHLSEETDVYFCHPFASFERGTSENQHKIIRRFLPKHQSLKEVSDRQVQRIQQWMNDYPRRILDYKTPHQAFVQELKQLDLELAA</sequence>
<dbReference type="Pfam" id="PF13936">
    <property type="entry name" value="HTH_38"/>
    <property type="match status" value="1"/>
</dbReference>
<evidence type="ECO:0000313" key="8">
    <source>
        <dbReference type="Proteomes" id="UP000243626"/>
    </source>
</evidence>
<dbReference type="EMBL" id="CP136964">
    <property type="protein sequence ID" value="WOS96588.1"/>
    <property type="molecule type" value="Genomic_DNA"/>
</dbReference>
<dbReference type="PROSITE" id="PS50994">
    <property type="entry name" value="INTEGRASE"/>
    <property type="match status" value="1"/>
</dbReference>
<dbReference type="InterPro" id="IPR012337">
    <property type="entry name" value="RNaseH-like_sf"/>
</dbReference>
<evidence type="ECO:0000313" key="5">
    <source>
        <dbReference type="EMBL" id="WOS96807.1"/>
    </source>
</evidence>
<dbReference type="KEGG" id="nmy:CJ229_007955"/>
<dbReference type="GO" id="GO:0004803">
    <property type="term" value="F:transposase activity"/>
    <property type="evidence" value="ECO:0007669"/>
    <property type="project" value="TreeGrafter"/>
</dbReference>
<dbReference type="PANTHER" id="PTHR10948:SF23">
    <property type="entry name" value="TRANSPOSASE INSI FOR INSERTION SEQUENCE ELEMENT IS30A-RELATED"/>
    <property type="match status" value="1"/>
</dbReference>
<feature type="domain" description="Integrase catalytic" evidence="2">
    <location>
        <begin position="184"/>
        <end position="349"/>
    </location>
</feature>
<dbReference type="InterPro" id="IPR001584">
    <property type="entry name" value="Integrase_cat-core"/>
</dbReference>
<dbReference type="GO" id="GO:0005829">
    <property type="term" value="C:cytosol"/>
    <property type="evidence" value="ECO:0007669"/>
    <property type="project" value="TreeGrafter"/>
</dbReference>
<evidence type="ECO:0000313" key="3">
    <source>
        <dbReference type="EMBL" id="WOS96008.1"/>
    </source>
</evidence>
<evidence type="ECO:0000259" key="2">
    <source>
        <dbReference type="PROSITE" id="PS50994"/>
    </source>
</evidence>
<dbReference type="GO" id="GO:0003676">
    <property type="term" value="F:nucleic acid binding"/>
    <property type="evidence" value="ECO:0007669"/>
    <property type="project" value="InterPro"/>
</dbReference>
<dbReference type="PANTHER" id="PTHR10948">
    <property type="entry name" value="TRANSPOSASE"/>
    <property type="match status" value="1"/>
</dbReference>
<dbReference type="KEGG" id="nmy:CJ229_004165"/>
<reference evidence="6" key="2">
    <citation type="submission" date="2017-09" db="EMBL/GenBank/DDBJ databases">
        <authorList>
            <person name="Thomas-White K."/>
            <person name="Kumar N."/>
            <person name="Forster S."/>
            <person name="Putonti C."/>
            <person name="Lawley T."/>
            <person name="Wolfe A.J."/>
        </authorList>
    </citation>
    <scope>NUCLEOTIDE SEQUENCE</scope>
    <source>
        <strain evidence="6">UMB0959</strain>
    </source>
</reference>
<dbReference type="GO" id="GO:0006310">
    <property type="term" value="P:DNA recombination"/>
    <property type="evidence" value="ECO:0007669"/>
    <property type="project" value="UniProtKB-KW"/>
</dbReference>
<dbReference type="RefSeq" id="WP_068128648.1">
    <property type="nucleotide sequence ID" value="NZ_CP136964.1"/>
</dbReference>
<dbReference type="Gene3D" id="3.30.420.10">
    <property type="entry name" value="Ribonuclease H-like superfamily/Ribonuclease H"/>
    <property type="match status" value="1"/>
</dbReference>
<evidence type="ECO:0000256" key="1">
    <source>
        <dbReference type="ARBA" id="ARBA00023172"/>
    </source>
</evidence>
<dbReference type="EMBL" id="CP136964">
    <property type="protein sequence ID" value="WOS96008.1"/>
    <property type="molecule type" value="Genomic_DNA"/>
</dbReference>
<dbReference type="InterPro" id="IPR053392">
    <property type="entry name" value="Transposase_IS30-like"/>
</dbReference>